<reference evidence="2" key="1">
    <citation type="journal article" date="2019" name="bioRxiv">
        <title>The Genome of the Zebra Mussel, Dreissena polymorpha: A Resource for Invasive Species Research.</title>
        <authorList>
            <person name="McCartney M.A."/>
            <person name="Auch B."/>
            <person name="Kono T."/>
            <person name="Mallez S."/>
            <person name="Zhang Y."/>
            <person name="Obille A."/>
            <person name="Becker A."/>
            <person name="Abrahante J.E."/>
            <person name="Garbe J."/>
            <person name="Badalamenti J.P."/>
            <person name="Herman A."/>
            <person name="Mangelson H."/>
            <person name="Liachko I."/>
            <person name="Sullivan S."/>
            <person name="Sone E.D."/>
            <person name="Koren S."/>
            <person name="Silverstein K.A.T."/>
            <person name="Beckman K.B."/>
            <person name="Gohl D.M."/>
        </authorList>
    </citation>
    <scope>NUCLEOTIDE SEQUENCE</scope>
    <source>
        <strain evidence="2">Duluth1</strain>
        <tissue evidence="2">Whole animal</tissue>
    </source>
</reference>
<evidence type="ECO:0000256" key="1">
    <source>
        <dbReference type="SAM" id="Phobius"/>
    </source>
</evidence>
<evidence type="ECO:0000313" key="3">
    <source>
        <dbReference type="Proteomes" id="UP000828390"/>
    </source>
</evidence>
<feature type="transmembrane region" description="Helical" evidence="1">
    <location>
        <begin position="70"/>
        <end position="89"/>
    </location>
</feature>
<keyword evidence="3" id="KW-1185">Reference proteome</keyword>
<gene>
    <name evidence="2" type="ORF">DPMN_121535</name>
</gene>
<dbReference type="Proteomes" id="UP000828390">
    <property type="component" value="Unassembled WGS sequence"/>
</dbReference>
<keyword evidence="1" id="KW-1133">Transmembrane helix</keyword>
<sequence>MTALKVLAILYTIEGVLGLLLVCTMLKVAKRPVGIAALILLGISGPNGIKKLLLQPKLQFVDISPFDCRIAAPVLGLGAFCNLVAVAILTKHMCIRPYEPEAVITLTSEKI</sequence>
<feature type="transmembrane region" description="Helical" evidence="1">
    <location>
        <begin position="6"/>
        <end position="26"/>
    </location>
</feature>
<dbReference type="EMBL" id="JAIWYP010000005">
    <property type="protein sequence ID" value="KAH3819791.1"/>
    <property type="molecule type" value="Genomic_DNA"/>
</dbReference>
<dbReference type="AlphaFoldDB" id="A0A9D4GQR1"/>
<comment type="caution">
    <text evidence="2">The sequence shown here is derived from an EMBL/GenBank/DDBJ whole genome shotgun (WGS) entry which is preliminary data.</text>
</comment>
<accession>A0A9D4GQR1</accession>
<keyword evidence="1" id="KW-0472">Membrane</keyword>
<name>A0A9D4GQR1_DREPO</name>
<organism evidence="2 3">
    <name type="scientific">Dreissena polymorpha</name>
    <name type="common">Zebra mussel</name>
    <name type="synonym">Mytilus polymorpha</name>
    <dbReference type="NCBI Taxonomy" id="45954"/>
    <lineage>
        <taxon>Eukaryota</taxon>
        <taxon>Metazoa</taxon>
        <taxon>Spiralia</taxon>
        <taxon>Lophotrochozoa</taxon>
        <taxon>Mollusca</taxon>
        <taxon>Bivalvia</taxon>
        <taxon>Autobranchia</taxon>
        <taxon>Heteroconchia</taxon>
        <taxon>Euheterodonta</taxon>
        <taxon>Imparidentia</taxon>
        <taxon>Neoheterodontei</taxon>
        <taxon>Myida</taxon>
        <taxon>Dreissenoidea</taxon>
        <taxon>Dreissenidae</taxon>
        <taxon>Dreissena</taxon>
    </lineage>
</organism>
<proteinExistence type="predicted"/>
<keyword evidence="1" id="KW-0812">Transmembrane</keyword>
<protein>
    <submittedName>
        <fullName evidence="2">Uncharacterized protein</fullName>
    </submittedName>
</protein>
<evidence type="ECO:0000313" key="2">
    <source>
        <dbReference type="EMBL" id="KAH3819791.1"/>
    </source>
</evidence>
<reference evidence="2" key="2">
    <citation type="submission" date="2020-11" db="EMBL/GenBank/DDBJ databases">
        <authorList>
            <person name="McCartney M.A."/>
            <person name="Auch B."/>
            <person name="Kono T."/>
            <person name="Mallez S."/>
            <person name="Becker A."/>
            <person name="Gohl D.M."/>
            <person name="Silverstein K.A.T."/>
            <person name="Koren S."/>
            <person name="Bechman K.B."/>
            <person name="Herman A."/>
            <person name="Abrahante J.E."/>
            <person name="Garbe J."/>
        </authorList>
    </citation>
    <scope>NUCLEOTIDE SEQUENCE</scope>
    <source>
        <strain evidence="2">Duluth1</strain>
        <tissue evidence="2">Whole animal</tissue>
    </source>
</reference>